<proteinExistence type="predicted"/>
<feature type="non-terminal residue" evidence="1">
    <location>
        <position position="129"/>
    </location>
</feature>
<reference evidence="1" key="1">
    <citation type="journal article" date="2013" name="Environ. Microbiol.">
        <title>Microbiota from the distal guts of lean and obese adolescents exhibit partial functional redundancy besides clear differences in community structure.</title>
        <authorList>
            <person name="Ferrer M."/>
            <person name="Ruiz A."/>
            <person name="Lanza F."/>
            <person name="Haange S.B."/>
            <person name="Oberbach A."/>
            <person name="Till H."/>
            <person name="Bargiela R."/>
            <person name="Campoy C."/>
            <person name="Segura M.T."/>
            <person name="Richter M."/>
            <person name="von Bergen M."/>
            <person name="Seifert J."/>
            <person name="Suarez A."/>
        </authorList>
    </citation>
    <scope>NUCLEOTIDE SEQUENCE</scope>
</reference>
<name>K1TYC6_9ZZZZ</name>
<dbReference type="EMBL" id="AJWZ01000048">
    <property type="protein sequence ID" value="EKC78042.1"/>
    <property type="molecule type" value="Genomic_DNA"/>
</dbReference>
<organism evidence="1">
    <name type="scientific">human gut metagenome</name>
    <dbReference type="NCBI Taxonomy" id="408170"/>
    <lineage>
        <taxon>unclassified sequences</taxon>
        <taxon>metagenomes</taxon>
        <taxon>organismal metagenomes</taxon>
    </lineage>
</organism>
<protein>
    <submittedName>
        <fullName evidence="1">Uncharacterized protein</fullName>
    </submittedName>
</protein>
<sequence>MNISTVKNILNNEKKKLNTDVSEWLSFLEVSAYHYKHSVDDQVMIHAFNPSAKACADIMVWTNLRRNTVSGNSIPILKNGNIVYLYDIAQTESREDGSSVNPWIWSVEDKTLNASYEGAVSGNLTEKYR</sequence>
<evidence type="ECO:0000313" key="1">
    <source>
        <dbReference type="EMBL" id="EKC78042.1"/>
    </source>
</evidence>
<comment type="caution">
    <text evidence="1">The sequence shown here is derived from an EMBL/GenBank/DDBJ whole genome shotgun (WGS) entry which is preliminary data.</text>
</comment>
<gene>
    <name evidence="1" type="ORF">OBE_00063</name>
</gene>
<dbReference type="AlphaFoldDB" id="K1TYC6"/>
<accession>K1TYC6</accession>